<accession>A0ABQ3FQW7</accession>
<feature type="compositionally biased region" description="Polar residues" evidence="1">
    <location>
        <begin position="15"/>
        <end position="29"/>
    </location>
</feature>
<sequence>MVGPTRKPGKGAPPSLSQSHTANTNTRTPSDTDRVLFNARLPPALIKRIKIYAVENDISQQEIAEQALDAWLKQKGA</sequence>
<dbReference type="Proteomes" id="UP000604243">
    <property type="component" value="Unassembled WGS sequence"/>
</dbReference>
<protein>
    <recommendedName>
        <fullName evidence="4">CopG family transcriptional regulator</fullName>
    </recommendedName>
</protein>
<keyword evidence="3" id="KW-1185">Reference proteome</keyword>
<comment type="caution">
    <text evidence="2">The sequence shown here is derived from an EMBL/GenBank/DDBJ whole genome shotgun (WGS) entry which is preliminary data.</text>
</comment>
<dbReference type="EMBL" id="BMZM01000006">
    <property type="protein sequence ID" value="GHC34475.1"/>
    <property type="molecule type" value="Genomic_DNA"/>
</dbReference>
<evidence type="ECO:0000256" key="1">
    <source>
        <dbReference type="SAM" id="MobiDB-lite"/>
    </source>
</evidence>
<reference evidence="3" key="1">
    <citation type="journal article" date="2019" name="Int. J. Syst. Evol. Microbiol.">
        <title>The Global Catalogue of Microorganisms (GCM) 10K type strain sequencing project: providing services to taxonomists for standard genome sequencing and annotation.</title>
        <authorList>
            <consortium name="The Broad Institute Genomics Platform"/>
            <consortium name="The Broad Institute Genome Sequencing Center for Infectious Disease"/>
            <person name="Wu L."/>
            <person name="Ma J."/>
        </authorList>
    </citation>
    <scope>NUCLEOTIDE SEQUENCE [LARGE SCALE GENOMIC DNA]</scope>
    <source>
        <strain evidence="3">KCTC 42082</strain>
    </source>
</reference>
<dbReference type="InterPro" id="IPR013321">
    <property type="entry name" value="Arc_rbn_hlx_hlx"/>
</dbReference>
<proteinExistence type="predicted"/>
<evidence type="ECO:0008006" key="4">
    <source>
        <dbReference type="Google" id="ProtNLM"/>
    </source>
</evidence>
<dbReference type="RefSeq" id="WP_189520005.1">
    <property type="nucleotide sequence ID" value="NZ_BMZM01000006.1"/>
</dbReference>
<gene>
    <name evidence="2" type="ORF">GCM10010082_31420</name>
</gene>
<dbReference type="Gene3D" id="1.10.1220.10">
    <property type="entry name" value="Met repressor-like"/>
    <property type="match status" value="1"/>
</dbReference>
<feature type="region of interest" description="Disordered" evidence="1">
    <location>
        <begin position="1"/>
        <end position="35"/>
    </location>
</feature>
<name>A0ABQ3FQW7_9GAMM</name>
<organism evidence="2 3">
    <name type="scientific">Kushneria pakistanensis</name>
    <dbReference type="NCBI Taxonomy" id="1508770"/>
    <lineage>
        <taxon>Bacteria</taxon>
        <taxon>Pseudomonadati</taxon>
        <taxon>Pseudomonadota</taxon>
        <taxon>Gammaproteobacteria</taxon>
        <taxon>Oceanospirillales</taxon>
        <taxon>Halomonadaceae</taxon>
        <taxon>Kushneria</taxon>
    </lineage>
</organism>
<evidence type="ECO:0000313" key="2">
    <source>
        <dbReference type="EMBL" id="GHC34475.1"/>
    </source>
</evidence>
<dbReference type="SUPFAM" id="SSF47598">
    <property type="entry name" value="Ribbon-helix-helix"/>
    <property type="match status" value="1"/>
</dbReference>
<evidence type="ECO:0000313" key="3">
    <source>
        <dbReference type="Proteomes" id="UP000604243"/>
    </source>
</evidence>
<dbReference type="InterPro" id="IPR010985">
    <property type="entry name" value="Ribbon_hlx_hlx"/>
</dbReference>